<reference evidence="3 4" key="1">
    <citation type="submission" date="2016-12" db="EMBL/GenBank/DDBJ databases">
        <title>The genomes of Aspergillus section Nigri reveals drivers in fungal speciation.</title>
        <authorList>
            <consortium name="DOE Joint Genome Institute"/>
            <person name="Vesth T.C."/>
            <person name="Nybo J."/>
            <person name="Theobald S."/>
            <person name="Brandl J."/>
            <person name="Frisvad J.C."/>
            <person name="Nielsen K.F."/>
            <person name="Lyhne E.K."/>
            <person name="Kogle M.E."/>
            <person name="Kuo A."/>
            <person name="Riley R."/>
            <person name="Clum A."/>
            <person name="Nolan M."/>
            <person name="Lipzen A."/>
            <person name="Salamov A."/>
            <person name="Henrissat B."/>
            <person name="Wiebenga A."/>
            <person name="De Vries R.P."/>
            <person name="Grigoriev I.V."/>
            <person name="Mortensen U.H."/>
            <person name="Andersen M.R."/>
            <person name="Baker S.E."/>
        </authorList>
    </citation>
    <scope>NUCLEOTIDE SEQUENCE [LARGE SCALE GENOMIC DNA]</scope>
    <source>
        <strain evidence="3 4">IBT 23096</strain>
    </source>
</reference>
<accession>A0A2I2GKU4</accession>
<evidence type="ECO:0000256" key="1">
    <source>
        <dbReference type="SAM" id="Phobius"/>
    </source>
</evidence>
<evidence type="ECO:0000313" key="4">
    <source>
        <dbReference type="Proteomes" id="UP000234275"/>
    </source>
</evidence>
<feature type="domain" description="Enoyl reductase (ER)" evidence="2">
    <location>
        <begin position="17"/>
        <end position="356"/>
    </location>
</feature>
<sequence>MKTQYITISPTPGLRGQVFYPLTLRTAPIPPLQSHSLLIKISAAALNHRDLFLRQHLYPGTTFGVPLLADGAGTVVDIGPQASPGWLGKRVVIYPGAGWSWPSSLEGPEDEAGYVWIIGGTKYNPAGTLSDYMVVDQGEVEPVPGHLSALQAAALPVAGLTAWRALMVKAGVGNCRPGSQILVTGIGGGVALMVLLFAVKMGARVWVTSSRREKVEEAVRLGAMGVVNYREEKWEERILELLPKERRVFDAVVDGAGGNIIDRAVKLLKAGGVVVIYGMTSAPSMSFPMRAVLKNLDIRGSALGSRREFAQMMDFVREKRVVPVIGRVVHGIDNLDAIEELFDIMRSGRQTGKLVISLDPETKL</sequence>
<feature type="transmembrane region" description="Helical" evidence="1">
    <location>
        <begin position="181"/>
        <end position="203"/>
    </location>
</feature>
<dbReference type="Proteomes" id="UP000234275">
    <property type="component" value="Unassembled WGS sequence"/>
</dbReference>
<gene>
    <name evidence="3" type="ORF">P170DRAFT_348362</name>
</gene>
<dbReference type="PANTHER" id="PTHR45033:SF3">
    <property type="entry name" value="DEHYDROGENASE, PUTATIVE (AFU_ORTHOLOGUE AFUA_2G13270)-RELATED"/>
    <property type="match status" value="1"/>
</dbReference>
<dbReference type="GeneID" id="36551372"/>
<organism evidence="3 4">
    <name type="scientific">Aspergillus steynii IBT 23096</name>
    <dbReference type="NCBI Taxonomy" id="1392250"/>
    <lineage>
        <taxon>Eukaryota</taxon>
        <taxon>Fungi</taxon>
        <taxon>Dikarya</taxon>
        <taxon>Ascomycota</taxon>
        <taxon>Pezizomycotina</taxon>
        <taxon>Eurotiomycetes</taxon>
        <taxon>Eurotiomycetidae</taxon>
        <taxon>Eurotiales</taxon>
        <taxon>Aspergillaceae</taxon>
        <taxon>Aspergillus</taxon>
        <taxon>Aspergillus subgen. Circumdati</taxon>
    </lineage>
</organism>
<dbReference type="InterPro" id="IPR011032">
    <property type="entry name" value="GroES-like_sf"/>
</dbReference>
<dbReference type="InterPro" id="IPR020843">
    <property type="entry name" value="ER"/>
</dbReference>
<dbReference type="InterPro" id="IPR013149">
    <property type="entry name" value="ADH-like_C"/>
</dbReference>
<dbReference type="OrthoDB" id="449487at2759"/>
<keyword evidence="1" id="KW-1133">Transmembrane helix</keyword>
<dbReference type="InterPro" id="IPR052711">
    <property type="entry name" value="Zinc_ADH-like"/>
</dbReference>
<dbReference type="EMBL" id="MSFO01000002">
    <property type="protein sequence ID" value="PLB53496.1"/>
    <property type="molecule type" value="Genomic_DNA"/>
</dbReference>
<dbReference type="GO" id="GO:0016491">
    <property type="term" value="F:oxidoreductase activity"/>
    <property type="evidence" value="ECO:0007669"/>
    <property type="project" value="InterPro"/>
</dbReference>
<name>A0A2I2GKU4_9EURO</name>
<dbReference type="SUPFAM" id="SSF50129">
    <property type="entry name" value="GroES-like"/>
    <property type="match status" value="1"/>
</dbReference>
<dbReference type="SMART" id="SM00829">
    <property type="entry name" value="PKS_ER"/>
    <property type="match status" value="1"/>
</dbReference>
<comment type="caution">
    <text evidence="3">The sequence shown here is derived from an EMBL/GenBank/DDBJ whole genome shotgun (WGS) entry which is preliminary data.</text>
</comment>
<evidence type="ECO:0000313" key="3">
    <source>
        <dbReference type="EMBL" id="PLB53496.1"/>
    </source>
</evidence>
<dbReference type="FunFam" id="3.40.50.720:FF:000481">
    <property type="entry name" value="Alcohol dehydrogenase, variant"/>
    <property type="match status" value="1"/>
</dbReference>
<protein>
    <submittedName>
        <fullName evidence="3">Alcohol dehydrogenase</fullName>
    </submittedName>
</protein>
<dbReference type="SUPFAM" id="SSF51735">
    <property type="entry name" value="NAD(P)-binding Rossmann-fold domains"/>
    <property type="match status" value="1"/>
</dbReference>
<keyword evidence="1" id="KW-0472">Membrane</keyword>
<dbReference type="InterPro" id="IPR036291">
    <property type="entry name" value="NAD(P)-bd_dom_sf"/>
</dbReference>
<proteinExistence type="predicted"/>
<dbReference type="Pfam" id="PF00107">
    <property type="entry name" value="ADH_zinc_N"/>
    <property type="match status" value="1"/>
</dbReference>
<evidence type="ECO:0000259" key="2">
    <source>
        <dbReference type="SMART" id="SM00829"/>
    </source>
</evidence>
<dbReference type="PANTHER" id="PTHR45033">
    <property type="match status" value="1"/>
</dbReference>
<dbReference type="Gene3D" id="3.40.50.720">
    <property type="entry name" value="NAD(P)-binding Rossmann-like Domain"/>
    <property type="match status" value="1"/>
</dbReference>
<dbReference type="Pfam" id="PF08240">
    <property type="entry name" value="ADH_N"/>
    <property type="match status" value="1"/>
</dbReference>
<dbReference type="AlphaFoldDB" id="A0A2I2GKU4"/>
<dbReference type="STRING" id="1392250.A0A2I2GKU4"/>
<keyword evidence="4" id="KW-1185">Reference proteome</keyword>
<dbReference type="Gene3D" id="3.90.180.10">
    <property type="entry name" value="Medium-chain alcohol dehydrogenases, catalytic domain"/>
    <property type="match status" value="1"/>
</dbReference>
<dbReference type="RefSeq" id="XP_024708798.1">
    <property type="nucleotide sequence ID" value="XM_024843672.1"/>
</dbReference>
<dbReference type="InterPro" id="IPR013154">
    <property type="entry name" value="ADH-like_N"/>
</dbReference>
<dbReference type="VEuPathDB" id="FungiDB:P170DRAFT_348362"/>
<keyword evidence="1" id="KW-0812">Transmembrane</keyword>